<dbReference type="EMBL" id="FQVY01000001">
    <property type="protein sequence ID" value="SHF83855.1"/>
    <property type="molecule type" value="Genomic_DNA"/>
</dbReference>
<evidence type="ECO:0000256" key="8">
    <source>
        <dbReference type="ARBA" id="ARBA00023136"/>
    </source>
</evidence>
<evidence type="ECO:0000256" key="4">
    <source>
        <dbReference type="ARBA" id="ARBA00022475"/>
    </source>
</evidence>
<dbReference type="InterPro" id="IPR027417">
    <property type="entry name" value="P-loop_NTPase"/>
</dbReference>
<keyword evidence="4" id="KW-1003">Cell membrane</keyword>
<keyword evidence="5" id="KW-0547">Nucleotide-binding</keyword>
<dbReference type="SUPFAM" id="SSF52540">
    <property type="entry name" value="P-loop containing nucleoside triphosphate hydrolases"/>
    <property type="match status" value="1"/>
</dbReference>
<dbReference type="PROSITE" id="PS50893">
    <property type="entry name" value="ABC_TRANSPORTER_2"/>
    <property type="match status" value="1"/>
</dbReference>
<dbReference type="InterPro" id="IPR017871">
    <property type="entry name" value="ABC_transporter-like_CS"/>
</dbReference>
<dbReference type="GO" id="GO:0005524">
    <property type="term" value="F:ATP binding"/>
    <property type="evidence" value="ECO:0007669"/>
    <property type="project" value="UniProtKB-KW"/>
</dbReference>
<dbReference type="PANTHER" id="PTHR43553">
    <property type="entry name" value="HEAVY METAL TRANSPORTER"/>
    <property type="match status" value="1"/>
</dbReference>
<dbReference type="PROSITE" id="PS00211">
    <property type="entry name" value="ABC_TRANSPORTER_1"/>
    <property type="match status" value="1"/>
</dbReference>
<name>A0AAQ1MC51_9FIRM</name>
<dbReference type="InterPro" id="IPR015856">
    <property type="entry name" value="ABC_transpr_CbiO/EcfA_su"/>
</dbReference>
<evidence type="ECO:0000256" key="7">
    <source>
        <dbReference type="ARBA" id="ARBA00022967"/>
    </source>
</evidence>
<evidence type="ECO:0000256" key="2">
    <source>
        <dbReference type="ARBA" id="ARBA00005417"/>
    </source>
</evidence>
<dbReference type="GO" id="GO:0043190">
    <property type="term" value="C:ATP-binding cassette (ABC) transporter complex"/>
    <property type="evidence" value="ECO:0007669"/>
    <property type="project" value="TreeGrafter"/>
</dbReference>
<dbReference type="CDD" id="cd03225">
    <property type="entry name" value="ABC_cobalt_CbiO_domain1"/>
    <property type="match status" value="1"/>
</dbReference>
<accession>A0AAQ1MC51</accession>
<dbReference type="InterPro" id="IPR050095">
    <property type="entry name" value="ECF_ABC_transporter_ATP-bd"/>
</dbReference>
<dbReference type="AlphaFoldDB" id="A0AAQ1MC51"/>
<organism evidence="11 12">
    <name type="scientific">Bittarella massiliensis</name>
    <name type="common">ex Durand et al. 2017</name>
    <dbReference type="NCBI Taxonomy" id="1720313"/>
    <lineage>
        <taxon>Bacteria</taxon>
        <taxon>Bacillati</taxon>
        <taxon>Bacillota</taxon>
        <taxon>Clostridia</taxon>
        <taxon>Eubacteriales</taxon>
        <taxon>Oscillospiraceae</taxon>
        <taxon>Bittarella (ex Durand et al. 2017)</taxon>
    </lineage>
</organism>
<evidence type="ECO:0000313" key="11">
    <source>
        <dbReference type="EMBL" id="SHF83855.1"/>
    </source>
</evidence>
<dbReference type="SMART" id="SM00382">
    <property type="entry name" value="AAA"/>
    <property type="match status" value="1"/>
</dbReference>
<keyword evidence="6 11" id="KW-0067">ATP-binding</keyword>
<dbReference type="InterPro" id="IPR003593">
    <property type="entry name" value="AAA+_ATPase"/>
</dbReference>
<reference evidence="10 13" key="3">
    <citation type="journal article" date="2019" name="Nat. Med.">
        <title>A library of human gut bacterial isolates paired with longitudinal multiomics data enables mechanistic microbiome research.</title>
        <authorList>
            <person name="Poyet M."/>
            <person name="Groussin M."/>
            <person name="Gibbons S.M."/>
            <person name="Avila-Pacheco J."/>
            <person name="Jiang X."/>
            <person name="Kearney S.M."/>
            <person name="Perrotta A.R."/>
            <person name="Berdy B."/>
            <person name="Zhao S."/>
            <person name="Lieberman T.D."/>
            <person name="Swanson P.K."/>
            <person name="Smith M."/>
            <person name="Roesemann S."/>
            <person name="Alexander J.E."/>
            <person name="Rich S.A."/>
            <person name="Livny J."/>
            <person name="Vlamakis H."/>
            <person name="Clish C."/>
            <person name="Bullock K."/>
            <person name="Deik A."/>
            <person name="Scott J."/>
            <person name="Pierce K.A."/>
            <person name="Xavier R.J."/>
            <person name="Alm E.J."/>
        </authorList>
    </citation>
    <scope>NUCLEOTIDE SEQUENCE [LARGE SCALE GENOMIC DNA]</scope>
    <source>
        <strain evidence="10 13">BIOML-A2</strain>
    </source>
</reference>
<keyword evidence="7" id="KW-1278">Translocase</keyword>
<dbReference type="GO" id="GO:0016887">
    <property type="term" value="F:ATP hydrolysis activity"/>
    <property type="evidence" value="ECO:0007669"/>
    <property type="project" value="InterPro"/>
</dbReference>
<evidence type="ECO:0000259" key="9">
    <source>
        <dbReference type="PROSITE" id="PS50893"/>
    </source>
</evidence>
<proteinExistence type="inferred from homology"/>
<keyword evidence="13" id="KW-1185">Reference proteome</keyword>
<keyword evidence="8" id="KW-0472">Membrane</keyword>
<reference evidence="11" key="1">
    <citation type="submission" date="2016-11" db="EMBL/GenBank/DDBJ databases">
        <authorList>
            <person name="Varghese N."/>
            <person name="Submissions S."/>
        </authorList>
    </citation>
    <scope>NUCLEOTIDE SEQUENCE</scope>
    <source>
        <strain evidence="11">DSM 4029</strain>
    </source>
</reference>
<comment type="similarity">
    <text evidence="2">Belongs to the ABC transporter superfamily.</text>
</comment>
<dbReference type="FunFam" id="3.40.50.300:FF:000224">
    <property type="entry name" value="Energy-coupling factor transporter ATP-binding protein EcfA"/>
    <property type="match status" value="1"/>
</dbReference>
<reference evidence="12" key="2">
    <citation type="submission" date="2016-11" db="EMBL/GenBank/DDBJ databases">
        <authorList>
            <person name="Jaros S."/>
            <person name="Januszkiewicz K."/>
            <person name="Wedrychowicz H."/>
        </authorList>
    </citation>
    <scope>NUCLEOTIDE SEQUENCE [LARGE SCALE GENOMIC DNA]</scope>
    <source>
        <strain evidence="12">DSM 4029</strain>
    </source>
</reference>
<dbReference type="RefSeq" id="WP_021658332.1">
    <property type="nucleotide sequence ID" value="NZ_FQVY01000001.1"/>
</dbReference>
<evidence type="ECO:0000313" key="12">
    <source>
        <dbReference type="Proteomes" id="UP000184089"/>
    </source>
</evidence>
<keyword evidence="3" id="KW-0813">Transport</keyword>
<evidence type="ECO:0000313" key="10">
    <source>
        <dbReference type="EMBL" id="MZL70158.1"/>
    </source>
</evidence>
<evidence type="ECO:0000256" key="5">
    <source>
        <dbReference type="ARBA" id="ARBA00022741"/>
    </source>
</evidence>
<evidence type="ECO:0000256" key="3">
    <source>
        <dbReference type="ARBA" id="ARBA00022448"/>
    </source>
</evidence>
<dbReference type="InterPro" id="IPR003439">
    <property type="entry name" value="ABC_transporter-like_ATP-bd"/>
</dbReference>
<dbReference type="Proteomes" id="UP000184089">
    <property type="component" value="Unassembled WGS sequence"/>
</dbReference>
<comment type="subcellular location">
    <subcellularLocation>
        <location evidence="1">Cell membrane</location>
        <topology evidence="1">Peripheral membrane protein</topology>
    </subcellularLocation>
</comment>
<evidence type="ECO:0000256" key="1">
    <source>
        <dbReference type="ARBA" id="ARBA00004202"/>
    </source>
</evidence>
<sequence>MSFITLQDVSYKYPLAKTFALKHVDLSFEKGKFYGIIGQNGAGKTTLCNLVRGLVPHFYGGSLTGKTIIDGTDVKKWDTDQLATQIGYVFQNPFTQISGVKETVFEEIALGLENLGIPKDEMIERVIRVCKLLKIEDLIKRDPNALSGGQRQRVAFAAIIAMDSDTLVIDEPTSQLDPEGTADVFAIIQLLKEQGKTVLLVEHKIDLLAEYADEIVVLEKAQVAFQGPAQEVLQNPTLLEHGAQIPQVALLGSKLKEKGIGLAHIPITQKDAIAAIEERLGGES</sequence>
<feature type="domain" description="ABC transporter" evidence="9">
    <location>
        <begin position="4"/>
        <end position="245"/>
    </location>
</feature>
<evidence type="ECO:0000256" key="6">
    <source>
        <dbReference type="ARBA" id="ARBA00022840"/>
    </source>
</evidence>
<dbReference type="GO" id="GO:0042626">
    <property type="term" value="F:ATPase-coupled transmembrane transporter activity"/>
    <property type="evidence" value="ECO:0007669"/>
    <property type="project" value="TreeGrafter"/>
</dbReference>
<gene>
    <name evidence="10" type="ORF">GT747_10375</name>
    <name evidence="11" type="ORF">SAMN05444424_0870</name>
</gene>
<dbReference type="EMBL" id="WWVX01000007">
    <property type="protein sequence ID" value="MZL70158.1"/>
    <property type="molecule type" value="Genomic_DNA"/>
</dbReference>
<dbReference type="Proteomes" id="UP000474718">
    <property type="component" value="Unassembled WGS sequence"/>
</dbReference>
<dbReference type="Gene3D" id="3.40.50.300">
    <property type="entry name" value="P-loop containing nucleotide triphosphate hydrolases"/>
    <property type="match status" value="1"/>
</dbReference>
<evidence type="ECO:0000313" key="13">
    <source>
        <dbReference type="Proteomes" id="UP000474718"/>
    </source>
</evidence>
<comment type="caution">
    <text evidence="11">The sequence shown here is derived from an EMBL/GenBank/DDBJ whole genome shotgun (WGS) entry which is preliminary data.</text>
</comment>
<protein>
    <submittedName>
        <fullName evidence="10">ATP-binding cassette domain-containing protein</fullName>
    </submittedName>
    <submittedName>
        <fullName evidence="11">Energy-coupling factor transport system ATP-binding protein</fullName>
    </submittedName>
</protein>
<dbReference type="Pfam" id="PF00005">
    <property type="entry name" value="ABC_tran"/>
    <property type="match status" value="1"/>
</dbReference>